<feature type="compositionally biased region" description="Basic residues" evidence="2">
    <location>
        <begin position="34"/>
        <end position="50"/>
    </location>
</feature>
<dbReference type="KEGG" id="qsa:O6P43_008033"/>
<feature type="coiled-coil region" evidence="1">
    <location>
        <begin position="152"/>
        <end position="224"/>
    </location>
</feature>
<gene>
    <name evidence="3" type="ORF">O6P43_008033</name>
</gene>
<accession>A0AAD7PWB6</accession>
<feature type="compositionally biased region" description="Basic and acidic residues" evidence="2">
    <location>
        <begin position="18"/>
        <end position="31"/>
    </location>
</feature>
<reference evidence="3" key="1">
    <citation type="journal article" date="2023" name="Science">
        <title>Elucidation of the pathway for biosynthesis of saponin adjuvants from the soapbark tree.</title>
        <authorList>
            <person name="Reed J."/>
            <person name="Orme A."/>
            <person name="El-Demerdash A."/>
            <person name="Owen C."/>
            <person name="Martin L.B.B."/>
            <person name="Misra R.C."/>
            <person name="Kikuchi S."/>
            <person name="Rejzek M."/>
            <person name="Martin A.C."/>
            <person name="Harkess A."/>
            <person name="Leebens-Mack J."/>
            <person name="Louveau T."/>
            <person name="Stephenson M.J."/>
            <person name="Osbourn A."/>
        </authorList>
    </citation>
    <scope>NUCLEOTIDE SEQUENCE</scope>
    <source>
        <strain evidence="3">S10</strain>
    </source>
</reference>
<evidence type="ECO:0000256" key="2">
    <source>
        <dbReference type="SAM" id="MobiDB-lite"/>
    </source>
</evidence>
<proteinExistence type="predicted"/>
<keyword evidence="4" id="KW-1185">Reference proteome</keyword>
<feature type="compositionally biased region" description="Basic residues" evidence="2">
    <location>
        <begin position="96"/>
        <end position="111"/>
    </location>
</feature>
<name>A0AAD7PWB6_QUISA</name>
<protein>
    <submittedName>
        <fullName evidence="3">Uncharacterized protein</fullName>
    </submittedName>
</protein>
<keyword evidence="1" id="KW-0175">Coiled coil</keyword>
<comment type="caution">
    <text evidence="3">The sequence shown here is derived from an EMBL/GenBank/DDBJ whole genome shotgun (WGS) entry which is preliminary data.</text>
</comment>
<evidence type="ECO:0000313" key="3">
    <source>
        <dbReference type="EMBL" id="KAJ7969734.1"/>
    </source>
</evidence>
<evidence type="ECO:0000313" key="4">
    <source>
        <dbReference type="Proteomes" id="UP001163823"/>
    </source>
</evidence>
<feature type="compositionally biased region" description="Basic and acidic residues" evidence="2">
    <location>
        <begin position="1"/>
        <end position="11"/>
    </location>
</feature>
<evidence type="ECO:0000256" key="1">
    <source>
        <dbReference type="SAM" id="Coils"/>
    </source>
</evidence>
<organism evidence="3 4">
    <name type="scientific">Quillaja saponaria</name>
    <name type="common">Soap bark tree</name>
    <dbReference type="NCBI Taxonomy" id="32244"/>
    <lineage>
        <taxon>Eukaryota</taxon>
        <taxon>Viridiplantae</taxon>
        <taxon>Streptophyta</taxon>
        <taxon>Embryophyta</taxon>
        <taxon>Tracheophyta</taxon>
        <taxon>Spermatophyta</taxon>
        <taxon>Magnoliopsida</taxon>
        <taxon>eudicotyledons</taxon>
        <taxon>Gunneridae</taxon>
        <taxon>Pentapetalae</taxon>
        <taxon>rosids</taxon>
        <taxon>fabids</taxon>
        <taxon>Fabales</taxon>
        <taxon>Quillajaceae</taxon>
        <taxon>Quillaja</taxon>
    </lineage>
</organism>
<feature type="region of interest" description="Disordered" evidence="2">
    <location>
        <begin position="1"/>
        <end position="117"/>
    </location>
</feature>
<sequence>MGLTQEHDAVEVRAATKRRLEALRDRAEKASTSKGKRPAKKGRRPSKRSKPSSASQRDPALVSSIPRAQEESQRETIGGVLPLSTILADNRERTPSRPKSRLFAKEGKRHPQYGLCHSEGDHFARRRRSDGGSSAGKRLYYRAIYWYAGAEVEWWLNQCRELNEDAACLREEIERCRAFESEAVRLREEQTKAVESQAQKDEEIARLKAELDVSKEKAQTVVQNFKNLDECRQMICDHGSRLYVNG</sequence>
<dbReference type="AlphaFoldDB" id="A0AAD7PWB6"/>
<dbReference type="EMBL" id="JARAOO010000004">
    <property type="protein sequence ID" value="KAJ7969734.1"/>
    <property type="molecule type" value="Genomic_DNA"/>
</dbReference>
<dbReference type="Proteomes" id="UP001163823">
    <property type="component" value="Chromosome 4"/>
</dbReference>